<dbReference type="EMBL" id="CP095749">
    <property type="protein sequence ID" value="WEB45456.1"/>
    <property type="molecule type" value="Genomic_DNA"/>
</dbReference>
<sequence length="51" mass="5427">MTGPAEIIADHSWPGTSTTVLRLRAADGRQMILKGNTSTDSFQRAPCGRPG</sequence>
<gene>
    <name evidence="1" type="ORF">MOV08_43365</name>
</gene>
<dbReference type="RefSeq" id="WP_275311626.1">
    <property type="nucleotide sequence ID" value="NZ_CP095749.1"/>
</dbReference>
<organism evidence="1 2">
    <name type="scientific">Streptomyces yunnanensis</name>
    <dbReference type="NCBI Taxonomy" id="156453"/>
    <lineage>
        <taxon>Bacteria</taxon>
        <taxon>Bacillati</taxon>
        <taxon>Actinomycetota</taxon>
        <taxon>Actinomycetes</taxon>
        <taxon>Kitasatosporales</taxon>
        <taxon>Streptomycetaceae</taxon>
        <taxon>Streptomyces</taxon>
    </lineage>
</organism>
<reference evidence="1 2" key="1">
    <citation type="submission" date="2022-03" db="EMBL/GenBank/DDBJ databases">
        <title>Streptomyces yunnanensis P86,complete genome.</title>
        <authorList>
            <person name="Chen S."/>
            <person name="Zhang Q."/>
        </authorList>
    </citation>
    <scope>NUCLEOTIDE SEQUENCE [LARGE SCALE GENOMIC DNA]</scope>
    <source>
        <strain evidence="1 2">P86</strain>
    </source>
</reference>
<accession>A0ABY8AMS7</accession>
<protein>
    <submittedName>
        <fullName evidence="1">Uncharacterized protein</fullName>
    </submittedName>
</protein>
<proteinExistence type="predicted"/>
<keyword evidence="2" id="KW-1185">Reference proteome</keyword>
<evidence type="ECO:0000313" key="2">
    <source>
        <dbReference type="Proteomes" id="UP001218629"/>
    </source>
</evidence>
<name>A0ABY8AMS7_9ACTN</name>
<evidence type="ECO:0000313" key="1">
    <source>
        <dbReference type="EMBL" id="WEB45456.1"/>
    </source>
</evidence>
<dbReference type="Proteomes" id="UP001218629">
    <property type="component" value="Chromosome"/>
</dbReference>